<comment type="caution">
    <text evidence="2">The sequence shown here is derived from an EMBL/GenBank/DDBJ whole genome shotgun (WGS) entry which is preliminary data.</text>
</comment>
<sequence length="210" mass="23281">MGTIALFFVLQAPEICVPSNIPKSHLRFPKSTCDISSRQHVPLAKKNARLWSSKSWINRVSSFTQFFTQIRDMGHLKTHSKVLCVSAGAGHEVMALSKMGIDDVTGVELVESLPLVSRADPHNLPFFGGAFDLVFSGHFAEALYPARYVEEMERTVRKGGVSVVVVEECASEEVDEIVGLFRSSRLVNAANVTLYGRKVTRIIMRRSRSA</sequence>
<dbReference type="EMBL" id="BPVZ01000034">
    <property type="protein sequence ID" value="GKV11438.1"/>
    <property type="molecule type" value="Genomic_DNA"/>
</dbReference>
<keyword evidence="3" id="KW-1185">Reference proteome</keyword>
<dbReference type="PANTHER" id="PTHR45085">
    <property type="entry name" value="F21J9.14"/>
    <property type="match status" value="1"/>
</dbReference>
<dbReference type="PANTHER" id="PTHR45085:SF3">
    <property type="entry name" value="S-ADENOSYL-L-METHIONINE-DEPENDENT METHYLTRANSFERASES SUPERFAMILY PROTEIN"/>
    <property type="match status" value="1"/>
</dbReference>
<accession>A0AAV5J9Z3</accession>
<dbReference type="InterPro" id="IPR013216">
    <property type="entry name" value="Methyltransf_11"/>
</dbReference>
<dbReference type="InterPro" id="IPR029063">
    <property type="entry name" value="SAM-dependent_MTases_sf"/>
</dbReference>
<dbReference type="GO" id="GO:0008757">
    <property type="term" value="F:S-adenosylmethionine-dependent methyltransferase activity"/>
    <property type="evidence" value="ECO:0007669"/>
    <property type="project" value="InterPro"/>
</dbReference>
<dbReference type="Gene3D" id="3.40.50.150">
    <property type="entry name" value="Vaccinia Virus protein VP39"/>
    <property type="match status" value="1"/>
</dbReference>
<dbReference type="Pfam" id="PF08241">
    <property type="entry name" value="Methyltransf_11"/>
    <property type="match status" value="1"/>
</dbReference>
<organism evidence="2 3">
    <name type="scientific">Rubroshorea leprosula</name>
    <dbReference type="NCBI Taxonomy" id="152421"/>
    <lineage>
        <taxon>Eukaryota</taxon>
        <taxon>Viridiplantae</taxon>
        <taxon>Streptophyta</taxon>
        <taxon>Embryophyta</taxon>
        <taxon>Tracheophyta</taxon>
        <taxon>Spermatophyta</taxon>
        <taxon>Magnoliopsida</taxon>
        <taxon>eudicotyledons</taxon>
        <taxon>Gunneridae</taxon>
        <taxon>Pentapetalae</taxon>
        <taxon>rosids</taxon>
        <taxon>malvids</taxon>
        <taxon>Malvales</taxon>
        <taxon>Dipterocarpaceae</taxon>
        <taxon>Rubroshorea</taxon>
    </lineage>
</organism>
<gene>
    <name evidence="2" type="ORF">SLEP1_g22699</name>
</gene>
<dbReference type="AlphaFoldDB" id="A0AAV5J9Z3"/>
<dbReference type="Proteomes" id="UP001054252">
    <property type="component" value="Unassembled WGS sequence"/>
</dbReference>
<protein>
    <recommendedName>
        <fullName evidence="1">Methyltransferase type 11 domain-containing protein</fullName>
    </recommendedName>
</protein>
<evidence type="ECO:0000259" key="1">
    <source>
        <dbReference type="Pfam" id="PF08241"/>
    </source>
</evidence>
<name>A0AAV5J9Z3_9ROSI</name>
<feature type="domain" description="Methyltransferase type 11" evidence="1">
    <location>
        <begin position="83"/>
        <end position="163"/>
    </location>
</feature>
<proteinExistence type="predicted"/>
<evidence type="ECO:0000313" key="3">
    <source>
        <dbReference type="Proteomes" id="UP001054252"/>
    </source>
</evidence>
<reference evidence="2 3" key="1">
    <citation type="journal article" date="2021" name="Commun. Biol.">
        <title>The genome of Shorea leprosula (Dipterocarpaceae) highlights the ecological relevance of drought in aseasonal tropical rainforests.</title>
        <authorList>
            <person name="Ng K.K.S."/>
            <person name="Kobayashi M.J."/>
            <person name="Fawcett J.A."/>
            <person name="Hatakeyama M."/>
            <person name="Paape T."/>
            <person name="Ng C.H."/>
            <person name="Ang C.C."/>
            <person name="Tnah L.H."/>
            <person name="Lee C.T."/>
            <person name="Nishiyama T."/>
            <person name="Sese J."/>
            <person name="O'Brien M.J."/>
            <person name="Copetti D."/>
            <person name="Mohd Noor M.I."/>
            <person name="Ong R.C."/>
            <person name="Putra M."/>
            <person name="Sireger I.Z."/>
            <person name="Indrioko S."/>
            <person name="Kosugi Y."/>
            <person name="Izuno A."/>
            <person name="Isagi Y."/>
            <person name="Lee S.L."/>
            <person name="Shimizu K.K."/>
        </authorList>
    </citation>
    <scope>NUCLEOTIDE SEQUENCE [LARGE SCALE GENOMIC DNA]</scope>
    <source>
        <strain evidence="2">214</strain>
    </source>
</reference>
<evidence type="ECO:0000313" key="2">
    <source>
        <dbReference type="EMBL" id="GKV11438.1"/>
    </source>
</evidence>
<dbReference type="SUPFAM" id="SSF53335">
    <property type="entry name" value="S-adenosyl-L-methionine-dependent methyltransferases"/>
    <property type="match status" value="1"/>
</dbReference>